<feature type="transmembrane region" description="Helical" evidence="5">
    <location>
        <begin position="34"/>
        <end position="58"/>
    </location>
</feature>
<dbReference type="AlphaFoldDB" id="A0AAF0F212"/>
<evidence type="ECO:0000256" key="4">
    <source>
        <dbReference type="ARBA" id="ARBA00023136"/>
    </source>
</evidence>
<accession>A0AAF0F212</accession>
<evidence type="ECO:0000256" key="5">
    <source>
        <dbReference type="SAM" id="Phobius"/>
    </source>
</evidence>
<evidence type="ECO:0000256" key="1">
    <source>
        <dbReference type="ARBA" id="ARBA00004273"/>
    </source>
</evidence>
<keyword evidence="3" id="KW-0496">Mitochondrion</keyword>
<organism evidence="6 7">
    <name type="scientific">Malassezia cuniculi</name>
    <dbReference type="NCBI Taxonomy" id="948313"/>
    <lineage>
        <taxon>Eukaryota</taxon>
        <taxon>Fungi</taxon>
        <taxon>Dikarya</taxon>
        <taxon>Basidiomycota</taxon>
        <taxon>Ustilaginomycotina</taxon>
        <taxon>Malasseziomycetes</taxon>
        <taxon>Malasseziales</taxon>
        <taxon>Malasseziaceae</taxon>
        <taxon>Malassezia</taxon>
    </lineage>
</organism>
<gene>
    <name evidence="6" type="ORF">MCUN1_003660</name>
</gene>
<reference evidence="6" key="1">
    <citation type="submission" date="2023-03" db="EMBL/GenBank/DDBJ databases">
        <title>Mating type loci evolution in Malassezia.</title>
        <authorList>
            <person name="Coelho M.A."/>
        </authorList>
    </citation>
    <scope>NUCLEOTIDE SEQUENCE</scope>
    <source>
        <strain evidence="6">CBS 11721</strain>
    </source>
</reference>
<sequence>MDPLVYAKNNIEKHQRIYQADIRPVYQRLPGSKLYFGAFLTVFTVGMIGITGGAYNMITGKKRE</sequence>
<keyword evidence="5" id="KW-0812">Transmembrane</keyword>
<keyword evidence="5" id="KW-1133">Transmembrane helix</keyword>
<keyword evidence="4 5" id="KW-0472">Membrane</keyword>
<name>A0AAF0F212_9BASI</name>
<dbReference type="InterPro" id="IPR039297">
    <property type="entry name" value="COX7a"/>
</dbReference>
<dbReference type="Proteomes" id="UP001219933">
    <property type="component" value="Chromosome 5"/>
</dbReference>
<dbReference type="GO" id="GO:0005743">
    <property type="term" value="C:mitochondrial inner membrane"/>
    <property type="evidence" value="ECO:0007669"/>
    <property type="project" value="UniProtKB-SubCell"/>
</dbReference>
<evidence type="ECO:0000313" key="7">
    <source>
        <dbReference type="Proteomes" id="UP001219933"/>
    </source>
</evidence>
<dbReference type="EMBL" id="CP119881">
    <property type="protein sequence ID" value="WFD36773.1"/>
    <property type="molecule type" value="Genomic_DNA"/>
</dbReference>
<evidence type="ECO:0000313" key="6">
    <source>
        <dbReference type="EMBL" id="WFD36773.1"/>
    </source>
</evidence>
<dbReference type="Pfam" id="PF02238">
    <property type="entry name" value="COX7a"/>
    <property type="match status" value="1"/>
</dbReference>
<protein>
    <submittedName>
        <fullName evidence="6">Uncharacterized protein</fullName>
    </submittedName>
</protein>
<comment type="subcellular location">
    <subcellularLocation>
        <location evidence="1">Mitochondrion inner membrane</location>
    </subcellularLocation>
</comment>
<evidence type="ECO:0000256" key="3">
    <source>
        <dbReference type="ARBA" id="ARBA00023128"/>
    </source>
</evidence>
<proteinExistence type="predicted"/>
<evidence type="ECO:0000256" key="2">
    <source>
        <dbReference type="ARBA" id="ARBA00022792"/>
    </source>
</evidence>
<keyword evidence="7" id="KW-1185">Reference proteome</keyword>
<keyword evidence="2" id="KW-0999">Mitochondrion inner membrane</keyword>